<keyword evidence="2" id="KW-1185">Reference proteome</keyword>
<dbReference type="Proteomes" id="UP000634136">
    <property type="component" value="Unassembled WGS sequence"/>
</dbReference>
<evidence type="ECO:0000313" key="2">
    <source>
        <dbReference type="Proteomes" id="UP000634136"/>
    </source>
</evidence>
<evidence type="ECO:0000313" key="1">
    <source>
        <dbReference type="EMBL" id="KAF7813621.1"/>
    </source>
</evidence>
<organism evidence="1 2">
    <name type="scientific">Senna tora</name>
    <dbReference type="NCBI Taxonomy" id="362788"/>
    <lineage>
        <taxon>Eukaryota</taxon>
        <taxon>Viridiplantae</taxon>
        <taxon>Streptophyta</taxon>
        <taxon>Embryophyta</taxon>
        <taxon>Tracheophyta</taxon>
        <taxon>Spermatophyta</taxon>
        <taxon>Magnoliopsida</taxon>
        <taxon>eudicotyledons</taxon>
        <taxon>Gunneridae</taxon>
        <taxon>Pentapetalae</taxon>
        <taxon>rosids</taxon>
        <taxon>fabids</taxon>
        <taxon>Fabales</taxon>
        <taxon>Fabaceae</taxon>
        <taxon>Caesalpinioideae</taxon>
        <taxon>Cassia clade</taxon>
        <taxon>Senna</taxon>
    </lineage>
</organism>
<proteinExistence type="predicted"/>
<accession>A0A834WC26</accession>
<protein>
    <submittedName>
        <fullName evidence="1">Uncharacterized protein</fullName>
    </submittedName>
</protein>
<gene>
    <name evidence="1" type="ORF">G2W53_034597</name>
</gene>
<comment type="caution">
    <text evidence="1">The sequence shown here is derived from an EMBL/GenBank/DDBJ whole genome shotgun (WGS) entry which is preliminary data.</text>
</comment>
<dbReference type="AlphaFoldDB" id="A0A834WC26"/>
<dbReference type="EMBL" id="JAAIUW010000010">
    <property type="protein sequence ID" value="KAF7813621.1"/>
    <property type="molecule type" value="Genomic_DNA"/>
</dbReference>
<sequence length="42" mass="4826">MVGKVFGWKRAHVIFHCELISASGRYLRPMLLAWFCASDKLS</sequence>
<name>A0A834WC26_9FABA</name>
<reference evidence="1" key="1">
    <citation type="submission" date="2020-09" db="EMBL/GenBank/DDBJ databases">
        <title>Genome-Enabled Discovery of Anthraquinone Biosynthesis in Senna tora.</title>
        <authorList>
            <person name="Kang S.-H."/>
            <person name="Pandey R.P."/>
            <person name="Lee C.-M."/>
            <person name="Sim J.-S."/>
            <person name="Jeong J.-T."/>
            <person name="Choi B.-S."/>
            <person name="Jung M."/>
            <person name="Ginzburg D."/>
            <person name="Zhao K."/>
            <person name="Won S.Y."/>
            <person name="Oh T.-J."/>
            <person name="Yu Y."/>
            <person name="Kim N.-H."/>
            <person name="Lee O.R."/>
            <person name="Lee T.-H."/>
            <person name="Bashyal P."/>
            <person name="Kim T.-S."/>
            <person name="Lee W.-H."/>
            <person name="Kawkins C."/>
            <person name="Kim C.-K."/>
            <person name="Kim J.S."/>
            <person name="Ahn B.O."/>
            <person name="Rhee S.Y."/>
            <person name="Sohng J.K."/>
        </authorList>
    </citation>
    <scope>NUCLEOTIDE SEQUENCE</scope>
    <source>
        <tissue evidence="1">Leaf</tissue>
    </source>
</reference>